<name>A0A8C4Q2Q0_EPTBU</name>
<dbReference type="InterPro" id="IPR036085">
    <property type="entry name" value="PAZ_dom_sf"/>
</dbReference>
<sequence>MAHRGWHEQSFRGRTFRGTAKNVPRTQPSAPDICHGGQATPLQPHQKPESIGTRLRGRGVGLLPLEEQVSLEHSLAGAFPMEKIVGEGTIPGSVKRGRGFGRAQSNFRDIVGQMPGQGSPEVTSFGAMPPVSHPQFVGQSQTGPGVGVHATEPYGASQVLTTKHPVHGGSVPMLGLKKSSVGHVFPARVSSPLSETIKEAPGPEVVVAKIAEPLPASHEAVSPTISQPSSPISHLSRSISELSTSSVQSGKSQEKQGSQGTPVPLSSNYMKLNCLHEAVYQYSVSFSPEIDSKNMRFALISEHKSVIGEAKAFDGSILYLPWKIDNKNNAHPSDEAGGKELL</sequence>
<dbReference type="SUPFAM" id="SSF101690">
    <property type="entry name" value="PAZ domain"/>
    <property type="match status" value="1"/>
</dbReference>
<accession>A0A8C4Q2Q0</accession>
<protein>
    <submittedName>
        <fullName evidence="2">Uncharacterized protein</fullName>
    </submittedName>
</protein>
<dbReference type="GeneTree" id="ENSGT00950000183200"/>
<dbReference type="AlphaFoldDB" id="A0A8C4Q2Q0"/>
<reference evidence="2" key="1">
    <citation type="submission" date="2025-08" db="UniProtKB">
        <authorList>
            <consortium name="Ensembl"/>
        </authorList>
    </citation>
    <scope>IDENTIFICATION</scope>
</reference>
<feature type="compositionally biased region" description="Low complexity" evidence="1">
    <location>
        <begin position="222"/>
        <end position="260"/>
    </location>
</feature>
<feature type="region of interest" description="Disordered" evidence="1">
    <location>
        <begin position="1"/>
        <end position="52"/>
    </location>
</feature>
<evidence type="ECO:0000313" key="3">
    <source>
        <dbReference type="Proteomes" id="UP000694388"/>
    </source>
</evidence>
<evidence type="ECO:0000313" key="2">
    <source>
        <dbReference type="Ensembl" id="ENSEBUP00000009067.1"/>
    </source>
</evidence>
<reference evidence="2" key="2">
    <citation type="submission" date="2025-09" db="UniProtKB">
        <authorList>
            <consortium name="Ensembl"/>
        </authorList>
    </citation>
    <scope>IDENTIFICATION</scope>
</reference>
<keyword evidence="3" id="KW-1185">Reference proteome</keyword>
<organism evidence="2 3">
    <name type="scientific">Eptatretus burgeri</name>
    <name type="common">Inshore hagfish</name>
    <dbReference type="NCBI Taxonomy" id="7764"/>
    <lineage>
        <taxon>Eukaryota</taxon>
        <taxon>Metazoa</taxon>
        <taxon>Chordata</taxon>
        <taxon>Craniata</taxon>
        <taxon>Vertebrata</taxon>
        <taxon>Cyclostomata</taxon>
        <taxon>Myxini</taxon>
        <taxon>Myxiniformes</taxon>
        <taxon>Myxinidae</taxon>
        <taxon>Eptatretinae</taxon>
        <taxon>Eptatretus</taxon>
    </lineage>
</organism>
<dbReference type="Proteomes" id="UP000694388">
    <property type="component" value="Unplaced"/>
</dbReference>
<feature type="compositionally biased region" description="Basic and acidic residues" evidence="1">
    <location>
        <begin position="1"/>
        <end position="11"/>
    </location>
</feature>
<evidence type="ECO:0000256" key="1">
    <source>
        <dbReference type="SAM" id="MobiDB-lite"/>
    </source>
</evidence>
<feature type="region of interest" description="Disordered" evidence="1">
    <location>
        <begin position="218"/>
        <end position="264"/>
    </location>
</feature>
<proteinExistence type="predicted"/>
<dbReference type="Pfam" id="PF23278">
    <property type="entry name" value="Piwi_N"/>
    <property type="match status" value="1"/>
</dbReference>
<dbReference type="Ensembl" id="ENSEBUT00000009585.1">
    <property type="protein sequence ID" value="ENSEBUP00000009067.1"/>
    <property type="gene ID" value="ENSEBUG00000005864.1"/>
</dbReference>